<sequence>MRNHPETVIGFVNWAHFIDHYAMLVFAAAVIVIAPAFGMAYGELLPYATPGFIAFGAGSLASGWLGDRWSRRHMMVIFFFGIGAALACVGLAQTPAQLCGALLAVGLFASIYHPVGTAMLVAHAGPRLGREIGINGVWGNLGVASSALVTGLVCQYLGWRWAFILPGLAVAAFGVAFTARVAHEAPGAGGRGAAPVARVSREAMRRVVLALVITIIASSTTFNAMTVAVPKLFAERLAGLTASPALLGLVAAGAYLFGALAQYTIGNLLDRHPLKTVFLPLALAMVPLVFLSAQLDGVVFVVAAIGIIIGIFGQVTLNDAMVGKYTSDEWRARAYAARYFLGFTAAGASVGLVAWLHERGGFTLLLQALGTLGVLVIIGALIFPMETRPAPSAAGPSKSPA</sequence>
<evidence type="ECO:0000256" key="2">
    <source>
        <dbReference type="ARBA" id="ARBA00022448"/>
    </source>
</evidence>
<feature type="transmembrane region" description="Helical" evidence="7">
    <location>
        <begin position="102"/>
        <end position="125"/>
    </location>
</feature>
<feature type="transmembrane region" description="Helical" evidence="7">
    <location>
        <begin position="337"/>
        <end position="356"/>
    </location>
</feature>
<dbReference type="GO" id="GO:0005886">
    <property type="term" value="C:plasma membrane"/>
    <property type="evidence" value="ECO:0007669"/>
    <property type="project" value="UniProtKB-SubCell"/>
</dbReference>
<dbReference type="RefSeq" id="WP_157399863.1">
    <property type="nucleotide sequence ID" value="NZ_WSEL01000009.1"/>
</dbReference>
<dbReference type="EMBL" id="WSEL01000009">
    <property type="protein sequence ID" value="MVQ31855.1"/>
    <property type="molecule type" value="Genomic_DNA"/>
</dbReference>
<dbReference type="AlphaFoldDB" id="A0A6N8IZ42"/>
<dbReference type="InterPro" id="IPR036259">
    <property type="entry name" value="MFS_trans_sf"/>
</dbReference>
<dbReference type="GO" id="GO:0022857">
    <property type="term" value="F:transmembrane transporter activity"/>
    <property type="evidence" value="ECO:0007669"/>
    <property type="project" value="InterPro"/>
</dbReference>
<dbReference type="InterPro" id="IPR050171">
    <property type="entry name" value="MFS_Transporters"/>
</dbReference>
<proteinExistence type="predicted"/>
<accession>A0A6N8IZ42</accession>
<dbReference type="Gene3D" id="1.20.1250.20">
    <property type="entry name" value="MFS general substrate transporter like domains"/>
    <property type="match status" value="2"/>
</dbReference>
<comment type="subcellular location">
    <subcellularLocation>
        <location evidence="1">Cell membrane</location>
        <topology evidence="1">Multi-pass membrane protein</topology>
    </subcellularLocation>
</comment>
<feature type="transmembrane region" description="Helical" evidence="7">
    <location>
        <begin position="164"/>
        <end position="182"/>
    </location>
</feature>
<dbReference type="PANTHER" id="PTHR23517:SF2">
    <property type="entry name" value="MULTIDRUG RESISTANCE PROTEIN MDTH"/>
    <property type="match status" value="1"/>
</dbReference>
<evidence type="ECO:0000313" key="10">
    <source>
        <dbReference type="Proteomes" id="UP000469385"/>
    </source>
</evidence>
<feature type="transmembrane region" description="Helical" evidence="7">
    <location>
        <begin position="277"/>
        <end position="293"/>
    </location>
</feature>
<feature type="transmembrane region" description="Helical" evidence="7">
    <location>
        <begin position="21"/>
        <end position="41"/>
    </location>
</feature>
<comment type="caution">
    <text evidence="9">The sequence shown here is derived from an EMBL/GenBank/DDBJ whole genome shotgun (WGS) entry which is preliminary data.</text>
</comment>
<protein>
    <submittedName>
        <fullName evidence="9">MFS transporter</fullName>
    </submittedName>
</protein>
<evidence type="ECO:0000313" key="9">
    <source>
        <dbReference type="EMBL" id="MVQ31855.1"/>
    </source>
</evidence>
<evidence type="ECO:0000256" key="3">
    <source>
        <dbReference type="ARBA" id="ARBA00022475"/>
    </source>
</evidence>
<keyword evidence="4 7" id="KW-0812">Transmembrane</keyword>
<evidence type="ECO:0000256" key="4">
    <source>
        <dbReference type="ARBA" id="ARBA00022692"/>
    </source>
</evidence>
<dbReference type="Pfam" id="PF07690">
    <property type="entry name" value="MFS_1"/>
    <property type="match status" value="2"/>
</dbReference>
<dbReference type="SUPFAM" id="SSF103473">
    <property type="entry name" value="MFS general substrate transporter"/>
    <property type="match status" value="1"/>
</dbReference>
<dbReference type="InterPro" id="IPR020846">
    <property type="entry name" value="MFS_dom"/>
</dbReference>
<dbReference type="InterPro" id="IPR011701">
    <property type="entry name" value="MFS"/>
</dbReference>
<keyword evidence="5 7" id="KW-1133">Transmembrane helix</keyword>
<feature type="transmembrane region" description="Helical" evidence="7">
    <location>
        <begin position="362"/>
        <end position="383"/>
    </location>
</feature>
<dbReference type="Proteomes" id="UP000469385">
    <property type="component" value="Unassembled WGS sequence"/>
</dbReference>
<evidence type="ECO:0000256" key="7">
    <source>
        <dbReference type="SAM" id="Phobius"/>
    </source>
</evidence>
<evidence type="ECO:0000259" key="8">
    <source>
        <dbReference type="PROSITE" id="PS50850"/>
    </source>
</evidence>
<evidence type="ECO:0000256" key="6">
    <source>
        <dbReference type="ARBA" id="ARBA00023136"/>
    </source>
</evidence>
<keyword evidence="6 7" id="KW-0472">Membrane</keyword>
<organism evidence="9 10">
    <name type="scientific">Ramlibacter pinisoli</name>
    <dbReference type="NCBI Taxonomy" id="2682844"/>
    <lineage>
        <taxon>Bacteria</taxon>
        <taxon>Pseudomonadati</taxon>
        <taxon>Pseudomonadota</taxon>
        <taxon>Betaproteobacteria</taxon>
        <taxon>Burkholderiales</taxon>
        <taxon>Comamonadaceae</taxon>
        <taxon>Ramlibacter</taxon>
    </lineage>
</organism>
<reference evidence="9 10" key="1">
    <citation type="submission" date="2019-12" db="EMBL/GenBank/DDBJ databases">
        <authorList>
            <person name="Huq M.A."/>
        </authorList>
    </citation>
    <scope>NUCLEOTIDE SEQUENCE [LARGE SCALE GENOMIC DNA]</scope>
    <source>
        <strain evidence="9 10">MAH-25</strain>
    </source>
</reference>
<keyword evidence="10" id="KW-1185">Reference proteome</keyword>
<dbReference type="PROSITE" id="PS50850">
    <property type="entry name" value="MFS"/>
    <property type="match status" value="1"/>
</dbReference>
<feature type="transmembrane region" description="Helical" evidence="7">
    <location>
        <begin position="137"/>
        <end position="158"/>
    </location>
</feature>
<feature type="transmembrane region" description="Helical" evidence="7">
    <location>
        <begin position="47"/>
        <end position="65"/>
    </location>
</feature>
<evidence type="ECO:0000256" key="1">
    <source>
        <dbReference type="ARBA" id="ARBA00004651"/>
    </source>
</evidence>
<feature type="domain" description="Major facilitator superfamily (MFS) profile" evidence="8">
    <location>
        <begin position="8"/>
        <end position="388"/>
    </location>
</feature>
<keyword evidence="2" id="KW-0813">Transport</keyword>
<name>A0A6N8IZ42_9BURK</name>
<feature type="transmembrane region" description="Helical" evidence="7">
    <location>
        <begin position="77"/>
        <end position="96"/>
    </location>
</feature>
<dbReference type="PANTHER" id="PTHR23517">
    <property type="entry name" value="RESISTANCE PROTEIN MDTM, PUTATIVE-RELATED-RELATED"/>
    <property type="match status" value="1"/>
</dbReference>
<keyword evidence="3" id="KW-1003">Cell membrane</keyword>
<feature type="transmembrane region" description="Helical" evidence="7">
    <location>
        <begin position="299"/>
        <end position="317"/>
    </location>
</feature>
<gene>
    <name evidence="9" type="ORF">GON04_20525</name>
</gene>
<feature type="transmembrane region" description="Helical" evidence="7">
    <location>
        <begin position="245"/>
        <end position="265"/>
    </location>
</feature>
<feature type="transmembrane region" description="Helical" evidence="7">
    <location>
        <begin position="203"/>
        <end position="225"/>
    </location>
</feature>
<evidence type="ECO:0000256" key="5">
    <source>
        <dbReference type="ARBA" id="ARBA00022989"/>
    </source>
</evidence>